<dbReference type="Gene3D" id="1.20.1280.50">
    <property type="match status" value="1"/>
</dbReference>
<reference evidence="2 3" key="1">
    <citation type="journal article" date="2024" name="Nat. Commun.">
        <title>Phylogenomics reveals the evolutionary origins of lichenization in chlorophyte algae.</title>
        <authorList>
            <person name="Puginier C."/>
            <person name="Libourel C."/>
            <person name="Otte J."/>
            <person name="Skaloud P."/>
            <person name="Haon M."/>
            <person name="Grisel S."/>
            <person name="Petersen M."/>
            <person name="Berrin J.G."/>
            <person name="Delaux P.M."/>
            <person name="Dal Grande F."/>
            <person name="Keller J."/>
        </authorList>
    </citation>
    <scope>NUCLEOTIDE SEQUENCE [LARGE SCALE GENOMIC DNA]</scope>
    <source>
        <strain evidence="2 3">SAG 2523</strain>
    </source>
</reference>
<dbReference type="InterPro" id="IPR036047">
    <property type="entry name" value="F-box-like_dom_sf"/>
</dbReference>
<organism evidence="2 3">
    <name type="scientific">Apatococcus fuscideae</name>
    <dbReference type="NCBI Taxonomy" id="2026836"/>
    <lineage>
        <taxon>Eukaryota</taxon>
        <taxon>Viridiplantae</taxon>
        <taxon>Chlorophyta</taxon>
        <taxon>core chlorophytes</taxon>
        <taxon>Trebouxiophyceae</taxon>
        <taxon>Chlorellales</taxon>
        <taxon>Chlorellaceae</taxon>
        <taxon>Apatococcus</taxon>
    </lineage>
</organism>
<proteinExistence type="predicted"/>
<dbReference type="EMBL" id="JALJOV010000092">
    <property type="protein sequence ID" value="KAK9867363.1"/>
    <property type="molecule type" value="Genomic_DNA"/>
</dbReference>
<dbReference type="InterPro" id="IPR001810">
    <property type="entry name" value="F-box_dom"/>
</dbReference>
<feature type="domain" description="F-box" evidence="1">
    <location>
        <begin position="7"/>
        <end position="53"/>
    </location>
</feature>
<evidence type="ECO:0000313" key="3">
    <source>
        <dbReference type="Proteomes" id="UP001485043"/>
    </source>
</evidence>
<dbReference type="Proteomes" id="UP001485043">
    <property type="component" value="Unassembled WGS sequence"/>
</dbReference>
<gene>
    <name evidence="2" type="ORF">WJX84_008450</name>
</gene>
<evidence type="ECO:0000259" key="1">
    <source>
        <dbReference type="PROSITE" id="PS50181"/>
    </source>
</evidence>
<sequence length="424" mass="46568">MAERFMLGDLERLPVDVVVRVLSELRPADLAVAEAVCRSIRSLVVENLLWQQQCTLENAAFSSSVSGLLPQQSESDAPGTSAEADARSTKQSWAWKLLCYRLSAPNAQDSLLAQPLHASSTDNAEETVENVAWPLRGRRVGQIWPGVARYWSSKGHDDEDSDEQLLLRLAHPTCLIREVHIQAFQAEFQTGSPIYSPQRVSFSMGGVDCFEADGTPQATAAILGAACRGAGQAATTTTPEYNMAKNSTLQAFVVPPSPCFGGLLQVNLHGRTQRQREDDRWYTCIAYIRVVGTPVYDFVPRCTLQPPASLPAPTWPDRRGWLSRLLGKPAATAPDNTIEKNEHAAFQSQGPSQMSRVEGVRVQLALVRRDPLEAAGGLHQVSECRRHVTGAQHPHSHVIQDLVAMQALQQQDAYDNYIQDAGQQ</sequence>
<comment type="caution">
    <text evidence="2">The sequence shown here is derived from an EMBL/GenBank/DDBJ whole genome shotgun (WGS) entry which is preliminary data.</text>
</comment>
<dbReference type="InterPro" id="IPR055336">
    <property type="entry name" value="At4g00755-like"/>
</dbReference>
<evidence type="ECO:0000313" key="2">
    <source>
        <dbReference type="EMBL" id="KAK9867363.1"/>
    </source>
</evidence>
<dbReference type="PANTHER" id="PTHR39741:SF2">
    <property type="entry name" value="F-BOX DOMAIN-CONTAINING PROTEIN"/>
    <property type="match status" value="1"/>
</dbReference>
<dbReference type="PANTHER" id="PTHR39741">
    <property type="entry name" value="F-BOX DOMAIN CONTAINING PROTEIN, EXPRESSED"/>
    <property type="match status" value="1"/>
</dbReference>
<dbReference type="PROSITE" id="PS50181">
    <property type="entry name" value="FBOX"/>
    <property type="match status" value="1"/>
</dbReference>
<dbReference type="AlphaFoldDB" id="A0AAW1TF21"/>
<dbReference type="SUPFAM" id="SSF81383">
    <property type="entry name" value="F-box domain"/>
    <property type="match status" value="1"/>
</dbReference>
<dbReference type="Pfam" id="PF12937">
    <property type="entry name" value="F-box-like"/>
    <property type="match status" value="1"/>
</dbReference>
<accession>A0AAW1TF21</accession>
<keyword evidence="3" id="KW-1185">Reference proteome</keyword>
<dbReference type="SMART" id="SM00256">
    <property type="entry name" value="FBOX"/>
    <property type="match status" value="1"/>
</dbReference>
<name>A0AAW1TF21_9CHLO</name>
<protein>
    <recommendedName>
        <fullName evidence="1">F-box domain-containing protein</fullName>
    </recommendedName>
</protein>